<dbReference type="InterPro" id="IPR038765">
    <property type="entry name" value="Papain-like_cys_pep_sf"/>
</dbReference>
<dbReference type="Proteomes" id="UP001172082">
    <property type="component" value="Unassembled WGS sequence"/>
</dbReference>
<dbReference type="InterPro" id="IPR045619">
    <property type="entry name" value="DUF6443"/>
</dbReference>
<reference evidence="3" key="1">
    <citation type="submission" date="2023-06" db="EMBL/GenBank/DDBJ databases">
        <title>Genomic of Parafulvivirga corallium.</title>
        <authorList>
            <person name="Wang G."/>
        </authorList>
    </citation>
    <scope>NUCLEOTIDE SEQUENCE</scope>
    <source>
        <strain evidence="3">BMA10</strain>
    </source>
</reference>
<dbReference type="InterPro" id="IPR022385">
    <property type="entry name" value="Rhs_assc_core"/>
</dbReference>
<dbReference type="PANTHER" id="PTHR32305">
    <property type="match status" value="1"/>
</dbReference>
<dbReference type="Gene3D" id="2.180.10.10">
    <property type="entry name" value="RHS repeat-associated core"/>
    <property type="match status" value="3"/>
</dbReference>
<gene>
    <name evidence="3" type="ORF">QQ008_00975</name>
</gene>
<dbReference type="InterPro" id="IPR007921">
    <property type="entry name" value="CHAP_dom"/>
</dbReference>
<protein>
    <submittedName>
        <fullName evidence="3">TIGR02594 family protein</fullName>
    </submittedName>
</protein>
<dbReference type="EMBL" id="JAUJEA010000001">
    <property type="protein sequence ID" value="MDN5199902.1"/>
    <property type="molecule type" value="Genomic_DNA"/>
</dbReference>
<evidence type="ECO:0000259" key="1">
    <source>
        <dbReference type="Pfam" id="PF05257"/>
    </source>
</evidence>
<dbReference type="NCBIfam" id="TIGR03696">
    <property type="entry name" value="Rhs_assc_core"/>
    <property type="match status" value="1"/>
</dbReference>
<dbReference type="InterPro" id="IPR050708">
    <property type="entry name" value="T6SS_VgrG/RHS"/>
</dbReference>
<dbReference type="RefSeq" id="WP_346749932.1">
    <property type="nucleotide sequence ID" value="NZ_JAUJEA010000001.1"/>
</dbReference>
<dbReference type="SUPFAM" id="SSF54001">
    <property type="entry name" value="Cysteine proteinases"/>
    <property type="match status" value="1"/>
</dbReference>
<comment type="caution">
    <text evidence="3">The sequence shown here is derived from an EMBL/GenBank/DDBJ whole genome shotgun (WGS) entry which is preliminary data.</text>
</comment>
<keyword evidence="4" id="KW-1185">Reference proteome</keyword>
<evidence type="ECO:0000313" key="4">
    <source>
        <dbReference type="Proteomes" id="UP001172082"/>
    </source>
</evidence>
<dbReference type="PANTHER" id="PTHR32305:SF15">
    <property type="entry name" value="PROTEIN RHSA-RELATED"/>
    <property type="match status" value="1"/>
</dbReference>
<evidence type="ECO:0000259" key="2">
    <source>
        <dbReference type="Pfam" id="PF20041"/>
    </source>
</evidence>
<organism evidence="3 4">
    <name type="scientific">Splendidivirga corallicola</name>
    <dbReference type="NCBI Taxonomy" id="3051826"/>
    <lineage>
        <taxon>Bacteria</taxon>
        <taxon>Pseudomonadati</taxon>
        <taxon>Bacteroidota</taxon>
        <taxon>Cytophagia</taxon>
        <taxon>Cytophagales</taxon>
        <taxon>Splendidivirgaceae</taxon>
        <taxon>Splendidivirga</taxon>
    </lineage>
</organism>
<proteinExistence type="predicted"/>
<sequence>MKTNSGKTNAYLPCGIWLLKEMSKLLTVISLIVSFSGNAVGQNGYTPPSPNAAALLEYANVPVNLYTGVPDINVPLYNLPSRYLSVPISLSYHASGIKVQDVASSYGLGWNLNAGGAITRIVRGKPDDEQTGPSPIDSNLGNNFFLTLAGVADNHPSAPVDGEPDMYYFNFMGRTGRFVINSSGDVAIIPHQNIDIKPAIGTKGIGYWLITDENGNKYYFGQTSSSKESTVRNTMDHLGNYPSHTEQSFVSTWYIDKVEPANNNDEITFSYSTGAQVEYEYFSQKKELTTTTGNGCAPDDINAKIKIPAPKYLNTVTTTQGTAQFFFETGVNGRKDLPGGKYLDRIEIKDISSNVVKSYFFDYDYFDSDLSYSTDPFQTPGSDWCNTQNCYRLRLNHITENTRSNAVKFREFEYDGVMHLPPRNSVFVDHWGYYNAIYNQRAKYSSWQHCGYQSKIPQINDSNLTITGADKNPSYQATQANILNKIIYPTGGYTKFTYEGNSISGQFTTGGLRVKTITNHDDISTANDQVRTFNYLIGQSYSQPKYHISSQVLTPGPSYGIFSNLFVQYNVENKTIVYSDSYVDLFDINGSNTGYSKVEEVFSDGGKNTYYYTGLDSHGDIESEISFFVKDSDNILHPTSVSDEPVSFTPKTSVSWERGLLEKLEVYKNGGHLLQRTSYDYNFNLPDKKVVNGYTAIIYPGFFQDAKELYVWGKYQIISRPINLKKVTTETFDQIDPWDSNKKITNIQEYTYDPEHLQLTSTTSYNSKEPNEKYITELKYVTHDDYYPSCLSDFENCANLCSDNACLTACLNTFNTCLANISDESARSIFKMLGNHMISQVVERTYWFSKNGIKNLLGASVIKFKEEGSGSDVMIVPGSIWQLNDFRLENAFTTSHIDGNSVFQQESDLVLISTFNTYDQVYGQPLQKTNRDGIVTSYDWDALKNLLTASTVNPGANQLKTTYAYKSLVGISSMTDPNNLTTDYVYDSQNRLELIKDHNGNILQKFEYKFQGESGATNNFVKTRTLLEPVTDAGSITTKDQHINIQYADGLGRTIQLVFQGASPNAKDIVQPFAYNNLGQQQRIYLAYEESTGSGDFRTSAITSQASFYNNNSNNVIVDLRPWTDQTFEPSSLNRITQTIGPGEDWDSNHAIETTFKSNTANTIRKWEIQNNQPVSTEFYPAHTLQIVEVDDEEAKLTREYRDSRGLTILSQVQESASTWLETYYVYDGLGNIRFVVPPEAVHNLLVEPEGGSDNIDYIDTNISKPTYENKNYVYSPGSSVTLTNGFEYAATSGNSFYIKPGTTPAYALEAYIYQYEYDDQQRLIKQKDPGADWIYFVYDKWDRLVLSQDGKQRTKSPKEWNFTKYDEFNRPIISGIYKSNLGHQAMIDDVAASTAARFETGNSSAEAYTYTSSYPTSITSPDLLTITYFDDHNFKDKTGWDAEGHNYNFAMGGGLVGTNQNSVKGLQTGSKIKILNNSQWLNSIVYYDDDYLPIQVINENHLGGIDKISTQYDFLGKIEKTFRDHSTTIDNIDILKEYSYDDGERPISVTQTIDGGTPITLAEFQYNEIGELMEKNIHKNSGATSFLQSIDYSYNIRGWLTHINNSELNQTDANASSDLFGMELVYNDHTIDVNGTNTTKKYNGNISAIKWKTDNLNDTPTERIYGYAYDYLDQLEGANYAAKSGSVWTAEAGHFDVNNITYDKNGNVKTLDRYAKVGGIRKKIDGLTYTYGLSNQLKSVEDTGLTNGFVNGVTLPTEHNYDENGNQTFDLNKGIQSIDYNHLDLVEEVQLDNTKTVEYLYDGTGTKLRKTLKDNGTVVSVIDYAGGVVYEDNAFSFMLTEEGRVLKDGNDFEYEYFHVDHLENTRLVYGWMKETDVFKATMESEYSSAEEQDFLNLAASRVVYVPNHTPKDNTVTSPDNAARLNGYSSINQPIGPAKSLVVKAGDKINVEVFARYEQSTGGNTTVIANLVAVATGAFNLVNSGETQQAYQAFNNNLPGQAATITTGNVNIPKAYLNYLLFDNNYTLKQFGYQAISSGAQNAWEKLENQINVAVDGYLYVYVANESTASANSSVWFDDLLIVHQKNNYALEVKSSADYYPYGAVIQELAYQKEGSLNNRYGFQGLFAEYDDQTGWNQFDLRMYDGYLGRWTGVDPYKQYPSPYLGMGNSPNNGVDEDGGLFGWGPIASGIAIGATVSTAAGAIFDDDFSSNWYKWTLGGAGLGGGVGFIYDQLTYDLTGIGRVWRNNGKPAQFRFKNLFKNTELPKLPDVDISNIPTIPSVPLGGDVTHPRPTPQQLQMIPPWIRTAIEELGVSEIEPPNPGHNPRILEYLHTTGSWWNSDETPWCSAFCNWVMGQNGIEGTNSARALSWSTWGQTLQEPAVGSIAVMSRGNGQGHVGFVVGRSGNNVVLLGGNQHNQVRLSSFSRRRIVGYVVPQNYDIRTLIFNLRNYNLNGITNFNNTR</sequence>
<dbReference type="Pfam" id="PF20041">
    <property type="entry name" value="DUF6443"/>
    <property type="match status" value="1"/>
</dbReference>
<name>A0ABT8KGS2_9BACT</name>
<evidence type="ECO:0000313" key="3">
    <source>
        <dbReference type="EMBL" id="MDN5199902.1"/>
    </source>
</evidence>
<feature type="domain" description="DUF6443" evidence="2">
    <location>
        <begin position="1023"/>
        <end position="1155"/>
    </location>
</feature>
<dbReference type="NCBIfam" id="TIGR02594">
    <property type="entry name" value="TIGR02594 family protein"/>
    <property type="match status" value="1"/>
</dbReference>
<dbReference type="Pfam" id="PF05257">
    <property type="entry name" value="CHAP"/>
    <property type="match status" value="1"/>
</dbReference>
<accession>A0ABT8KGS2</accession>
<feature type="domain" description="Peptidase C51" evidence="1">
    <location>
        <begin position="2340"/>
        <end position="2415"/>
    </location>
</feature>
<dbReference type="InterPro" id="IPR013423">
    <property type="entry name" value="CHP02594"/>
</dbReference>